<dbReference type="SUPFAM" id="SSF53822">
    <property type="entry name" value="Periplasmic binding protein-like I"/>
    <property type="match status" value="1"/>
</dbReference>
<dbReference type="SMART" id="SM00354">
    <property type="entry name" value="HTH_LACI"/>
    <property type="match status" value="1"/>
</dbReference>
<dbReference type="GO" id="GO:0003700">
    <property type="term" value="F:DNA-binding transcription factor activity"/>
    <property type="evidence" value="ECO:0007669"/>
    <property type="project" value="TreeGrafter"/>
</dbReference>
<dbReference type="AlphaFoldDB" id="A0A371J7A6"/>
<feature type="domain" description="HTH lacI-type" evidence="4">
    <location>
        <begin position="2"/>
        <end position="56"/>
    </location>
</feature>
<dbReference type="PROSITE" id="PS50932">
    <property type="entry name" value="HTH_LACI_2"/>
    <property type="match status" value="1"/>
</dbReference>
<evidence type="ECO:0000313" key="5">
    <source>
        <dbReference type="EMBL" id="RDY28536.1"/>
    </source>
</evidence>
<dbReference type="InterPro" id="IPR010982">
    <property type="entry name" value="Lambda_DNA-bd_dom_sf"/>
</dbReference>
<evidence type="ECO:0000259" key="4">
    <source>
        <dbReference type="PROSITE" id="PS50932"/>
    </source>
</evidence>
<sequence>MVKLKDIARHTGFSLTQVSRAINNHDDVSEETKKIIMKAVDELGYVPNLAAKKLASKNDSAIALIVVGFEKQSSSNDMLIDIMSGVFNSATENDLEVVLYLYSENMRKKKSYLQFCRERGVSGAILCGIKRDDPNLKELMQSDFPMVLIDIPYLTQNVGSVVVDNEKYSYLAVKSLIENGRKKIGLINGSEGAYVSMERKSGYIDALKEYKIEVDDDIIKDGDFSIDIAKECANNIINKGVDAIFCASDLMAMGAVQAAKENNLNIPNELSIFGFDGIHMVNYITPTLSTVKQNSYDKGYKASGMLIDYLNKGIPMRILKSECELYEQESTLKKK</sequence>
<dbReference type="GO" id="GO:0000976">
    <property type="term" value="F:transcription cis-regulatory region binding"/>
    <property type="evidence" value="ECO:0007669"/>
    <property type="project" value="TreeGrafter"/>
</dbReference>
<accession>A0A371J7A6</accession>
<dbReference type="RefSeq" id="WP_094366350.1">
    <property type="nucleotide sequence ID" value="NZ_NOJY02000006.1"/>
</dbReference>
<reference evidence="5 6" key="1">
    <citation type="journal article" date="2017" name="Genome Announc.">
        <title>Draft Genome Sequence of Romboutsia weinsteinii sp. nov. Strain CCRI-19649(T) Isolated from Surface Water.</title>
        <authorList>
            <person name="Maheux A.F."/>
            <person name="Boudreau D.K."/>
            <person name="Berube E."/>
            <person name="Boissinot M."/>
            <person name="Cantin P."/>
            <person name="Raymond F."/>
            <person name="Corbeil J."/>
            <person name="Omar R.F."/>
            <person name="Bergeron M.G."/>
        </authorList>
    </citation>
    <scope>NUCLEOTIDE SEQUENCE [LARGE SCALE GENOMIC DNA]</scope>
    <source>
        <strain evidence="5 6">CCRI-19649</strain>
    </source>
</reference>
<evidence type="ECO:0000256" key="3">
    <source>
        <dbReference type="ARBA" id="ARBA00023163"/>
    </source>
</evidence>
<dbReference type="OrthoDB" id="9775106at2"/>
<dbReference type="EMBL" id="NOJY02000006">
    <property type="protein sequence ID" value="RDY28536.1"/>
    <property type="molecule type" value="Genomic_DNA"/>
</dbReference>
<evidence type="ECO:0000256" key="2">
    <source>
        <dbReference type="ARBA" id="ARBA00023125"/>
    </source>
</evidence>
<evidence type="ECO:0000313" key="6">
    <source>
        <dbReference type="Proteomes" id="UP000215694"/>
    </source>
</evidence>
<dbReference type="CDD" id="cd06267">
    <property type="entry name" value="PBP1_LacI_sugar_binding-like"/>
    <property type="match status" value="1"/>
</dbReference>
<organism evidence="5 6">
    <name type="scientific">Romboutsia weinsteinii</name>
    <dbReference type="NCBI Taxonomy" id="2020949"/>
    <lineage>
        <taxon>Bacteria</taxon>
        <taxon>Bacillati</taxon>
        <taxon>Bacillota</taxon>
        <taxon>Clostridia</taxon>
        <taxon>Peptostreptococcales</taxon>
        <taxon>Peptostreptococcaceae</taxon>
        <taxon>Romboutsia</taxon>
    </lineage>
</organism>
<dbReference type="PANTHER" id="PTHR30146:SF109">
    <property type="entry name" value="HTH-TYPE TRANSCRIPTIONAL REGULATOR GALS"/>
    <property type="match status" value="1"/>
</dbReference>
<dbReference type="Pfam" id="PF00532">
    <property type="entry name" value="Peripla_BP_1"/>
    <property type="match status" value="1"/>
</dbReference>
<comment type="caution">
    <text evidence="5">The sequence shown here is derived from an EMBL/GenBank/DDBJ whole genome shotgun (WGS) entry which is preliminary data.</text>
</comment>
<dbReference type="Pfam" id="PF00356">
    <property type="entry name" value="LacI"/>
    <property type="match status" value="1"/>
</dbReference>
<name>A0A371J7A6_9FIRM</name>
<keyword evidence="2" id="KW-0238">DNA-binding</keyword>
<keyword evidence="1" id="KW-0805">Transcription regulation</keyword>
<dbReference type="CDD" id="cd01392">
    <property type="entry name" value="HTH_LacI"/>
    <property type="match status" value="1"/>
</dbReference>
<dbReference type="InterPro" id="IPR000843">
    <property type="entry name" value="HTH_LacI"/>
</dbReference>
<dbReference type="PANTHER" id="PTHR30146">
    <property type="entry name" value="LACI-RELATED TRANSCRIPTIONAL REPRESSOR"/>
    <property type="match status" value="1"/>
</dbReference>
<gene>
    <name evidence="5" type="ORF">CHL78_004945</name>
</gene>
<dbReference type="InterPro" id="IPR001761">
    <property type="entry name" value="Peripla_BP/Lac1_sug-bd_dom"/>
</dbReference>
<dbReference type="SUPFAM" id="SSF47413">
    <property type="entry name" value="lambda repressor-like DNA-binding domains"/>
    <property type="match status" value="1"/>
</dbReference>
<dbReference type="Gene3D" id="1.10.260.40">
    <property type="entry name" value="lambda repressor-like DNA-binding domains"/>
    <property type="match status" value="1"/>
</dbReference>
<keyword evidence="3" id="KW-0804">Transcription</keyword>
<evidence type="ECO:0000256" key="1">
    <source>
        <dbReference type="ARBA" id="ARBA00023015"/>
    </source>
</evidence>
<proteinExistence type="predicted"/>
<dbReference type="Gene3D" id="3.40.50.2300">
    <property type="match status" value="2"/>
</dbReference>
<dbReference type="InterPro" id="IPR028082">
    <property type="entry name" value="Peripla_BP_I"/>
</dbReference>
<dbReference type="Proteomes" id="UP000215694">
    <property type="component" value="Unassembled WGS sequence"/>
</dbReference>
<protein>
    <submittedName>
        <fullName evidence="5">LacI family transcriptional regulator</fullName>
    </submittedName>
</protein>
<keyword evidence="6" id="KW-1185">Reference proteome</keyword>